<keyword evidence="11" id="KW-1185">Reference proteome</keyword>
<evidence type="ECO:0000256" key="8">
    <source>
        <dbReference type="ARBA" id="ARBA00023204"/>
    </source>
</evidence>
<evidence type="ECO:0000256" key="2">
    <source>
        <dbReference type="ARBA" id="ARBA00001946"/>
    </source>
</evidence>
<dbReference type="GO" id="GO:0004518">
    <property type="term" value="F:nuclease activity"/>
    <property type="evidence" value="ECO:0007669"/>
    <property type="project" value="UniProtKB-KW"/>
</dbReference>
<protein>
    <recommendedName>
        <fullName evidence="9">Endonuclease/exonuclease/phosphatase domain-containing protein</fullName>
    </recommendedName>
</protein>
<dbReference type="GO" id="GO:0016787">
    <property type="term" value="F:hydrolase activity"/>
    <property type="evidence" value="ECO:0007669"/>
    <property type="project" value="UniProtKB-KW"/>
</dbReference>
<feature type="domain" description="Endonuclease/exonuclease/phosphatase" evidence="9">
    <location>
        <begin position="33"/>
        <end position="254"/>
    </location>
</feature>
<evidence type="ECO:0000256" key="6">
    <source>
        <dbReference type="ARBA" id="ARBA00022801"/>
    </source>
</evidence>
<keyword evidence="6" id="KW-0378">Hydrolase</keyword>
<dbReference type="Pfam" id="PF03372">
    <property type="entry name" value="Exo_endo_phos"/>
    <property type="match status" value="1"/>
</dbReference>
<evidence type="ECO:0000313" key="10">
    <source>
        <dbReference type="EMBL" id="TQF09104.1"/>
    </source>
</evidence>
<dbReference type="RefSeq" id="WP_141649037.1">
    <property type="nucleotide sequence ID" value="NZ_VIFM01000391.1"/>
</dbReference>
<keyword evidence="8" id="KW-0234">DNA repair</keyword>
<name>A0A540WKZ1_9BACT</name>
<dbReference type="InterPro" id="IPR051547">
    <property type="entry name" value="TDP2-like"/>
</dbReference>
<evidence type="ECO:0000313" key="11">
    <source>
        <dbReference type="Proteomes" id="UP000315369"/>
    </source>
</evidence>
<comment type="cofactor">
    <cofactor evidence="2">
        <name>Mg(2+)</name>
        <dbReference type="ChEBI" id="CHEBI:18420"/>
    </cofactor>
</comment>
<accession>A0A540WKZ1</accession>
<comment type="cofactor">
    <cofactor evidence="1">
        <name>Mn(2+)</name>
        <dbReference type="ChEBI" id="CHEBI:29035"/>
    </cofactor>
</comment>
<gene>
    <name evidence="10" type="ORF">FJV41_46375</name>
</gene>
<evidence type="ECO:0000256" key="1">
    <source>
        <dbReference type="ARBA" id="ARBA00001936"/>
    </source>
</evidence>
<dbReference type="PANTHER" id="PTHR15822:SF4">
    <property type="entry name" value="TYROSYL-DNA PHOSPHODIESTERASE 2"/>
    <property type="match status" value="1"/>
</dbReference>
<dbReference type="Proteomes" id="UP000315369">
    <property type="component" value="Unassembled WGS sequence"/>
</dbReference>
<evidence type="ECO:0000256" key="4">
    <source>
        <dbReference type="ARBA" id="ARBA00022723"/>
    </source>
</evidence>
<dbReference type="EMBL" id="VIFM01000391">
    <property type="protein sequence ID" value="TQF09104.1"/>
    <property type="molecule type" value="Genomic_DNA"/>
</dbReference>
<keyword evidence="4" id="KW-0479">Metal-binding</keyword>
<keyword evidence="5" id="KW-0227">DNA damage</keyword>
<dbReference type="AlphaFoldDB" id="A0A540WKZ1"/>
<keyword evidence="7" id="KW-0460">Magnesium</keyword>
<proteinExistence type="predicted"/>
<evidence type="ECO:0000256" key="7">
    <source>
        <dbReference type="ARBA" id="ARBA00022842"/>
    </source>
</evidence>
<keyword evidence="3" id="KW-0540">Nuclease</keyword>
<reference evidence="10 11" key="1">
    <citation type="submission" date="2019-06" db="EMBL/GenBank/DDBJ databases">
        <authorList>
            <person name="Livingstone P."/>
            <person name="Whitworth D."/>
        </authorList>
    </citation>
    <scope>NUCLEOTIDE SEQUENCE [LARGE SCALE GENOMIC DNA]</scope>
    <source>
        <strain evidence="10 11">AM401</strain>
    </source>
</reference>
<dbReference type="OrthoDB" id="9796594at2"/>
<dbReference type="InterPro" id="IPR036691">
    <property type="entry name" value="Endo/exonu/phosph_ase_sf"/>
</dbReference>
<evidence type="ECO:0000256" key="5">
    <source>
        <dbReference type="ARBA" id="ARBA00022763"/>
    </source>
</evidence>
<dbReference type="Gene3D" id="3.60.10.10">
    <property type="entry name" value="Endonuclease/exonuclease/phosphatase"/>
    <property type="match status" value="1"/>
</dbReference>
<dbReference type="GO" id="GO:0046872">
    <property type="term" value="F:metal ion binding"/>
    <property type="evidence" value="ECO:0007669"/>
    <property type="project" value="UniProtKB-KW"/>
</dbReference>
<sequence length="265" mass="28672">MWPPSLAASLVLSVLEASAPSSPPPAQGKVTVMTYNVLYSAPPEDVAKSLDLIEKEAPDILCLRELTPGFASAFRKRLGKKYPHVRLVPRKGTWGVGIASRHPMTRTEHFSQEPHRMPALEADVRLAGRTLKVSCVHLMAPGATHRKDDDLVESMAKNAVLRKKQADALMKRYSKEQGPLLLLGDMNEGRSGDAMKAFASADFQHACEGPGESCGSTWPGAASVLPAIVEIDHILGRRITLSEAKVLRNGGSDHDAVRASLEFPP</sequence>
<dbReference type="GO" id="GO:0006281">
    <property type="term" value="P:DNA repair"/>
    <property type="evidence" value="ECO:0007669"/>
    <property type="project" value="UniProtKB-KW"/>
</dbReference>
<evidence type="ECO:0000259" key="9">
    <source>
        <dbReference type="Pfam" id="PF03372"/>
    </source>
</evidence>
<organism evidence="10 11">
    <name type="scientific">Myxococcus llanfairpwllgwyngyllgogerychwyrndrobwllllantysiliogogogochensis</name>
    <dbReference type="NCBI Taxonomy" id="2590453"/>
    <lineage>
        <taxon>Bacteria</taxon>
        <taxon>Pseudomonadati</taxon>
        <taxon>Myxococcota</taxon>
        <taxon>Myxococcia</taxon>
        <taxon>Myxococcales</taxon>
        <taxon>Cystobacterineae</taxon>
        <taxon>Myxococcaceae</taxon>
        <taxon>Myxococcus</taxon>
    </lineage>
</organism>
<evidence type="ECO:0000256" key="3">
    <source>
        <dbReference type="ARBA" id="ARBA00022722"/>
    </source>
</evidence>
<dbReference type="PANTHER" id="PTHR15822">
    <property type="entry name" value="TRAF AND TNF RECEPTOR-ASSOCIATED PROTEIN"/>
    <property type="match status" value="1"/>
</dbReference>
<dbReference type="SUPFAM" id="SSF56219">
    <property type="entry name" value="DNase I-like"/>
    <property type="match status" value="1"/>
</dbReference>
<dbReference type="InterPro" id="IPR005135">
    <property type="entry name" value="Endo/exonuclease/phosphatase"/>
</dbReference>
<comment type="caution">
    <text evidence="10">The sequence shown here is derived from an EMBL/GenBank/DDBJ whole genome shotgun (WGS) entry which is preliminary data.</text>
</comment>